<evidence type="ECO:0000313" key="20">
    <source>
        <dbReference type="Proteomes" id="UP000435357"/>
    </source>
</evidence>
<keyword evidence="1 16" id="KW-0813">Transport</keyword>
<keyword evidence="15 16" id="KW-0739">Sodium transport</keyword>
<evidence type="ECO:0000256" key="12">
    <source>
        <dbReference type="ARBA" id="ARBA00023065"/>
    </source>
</evidence>
<protein>
    <recommendedName>
        <fullName evidence="16 17">Na(+)-translocating NADH-quinone reductase subunit C</fullName>
        <shortName evidence="16 17">Na(+)-NQR subunit C</shortName>
        <shortName evidence="16 17">Na(+)-translocating NQR subunit C</shortName>
        <ecNumber evidence="16 17">7.2.1.1</ecNumber>
    </recommendedName>
    <alternativeName>
        <fullName evidence="16 17">NQR complex subunit C</fullName>
    </alternativeName>
    <alternativeName>
        <fullName evidence="16 17">NQR-1 subunit C</fullName>
    </alternativeName>
</protein>
<dbReference type="EC" id="7.2.1.1" evidence="16 17"/>
<dbReference type="InterPro" id="IPR007329">
    <property type="entry name" value="FMN-bd"/>
</dbReference>
<comment type="caution">
    <text evidence="16">Lacks conserved residue(s) required for the propagation of feature annotation.</text>
</comment>
<evidence type="ECO:0000256" key="2">
    <source>
        <dbReference type="ARBA" id="ARBA00022475"/>
    </source>
</evidence>
<keyword evidence="20" id="KW-1185">Reference proteome</keyword>
<evidence type="ECO:0000256" key="4">
    <source>
        <dbReference type="ARBA" id="ARBA00022553"/>
    </source>
</evidence>
<dbReference type="GO" id="GO:0010181">
    <property type="term" value="F:FMN binding"/>
    <property type="evidence" value="ECO:0007669"/>
    <property type="project" value="UniProtKB-UniRule"/>
</dbReference>
<keyword evidence="10 16" id="KW-0520">NAD</keyword>
<evidence type="ECO:0000256" key="11">
    <source>
        <dbReference type="ARBA" id="ARBA00023053"/>
    </source>
</evidence>
<evidence type="ECO:0000256" key="8">
    <source>
        <dbReference type="ARBA" id="ARBA00022967"/>
    </source>
</evidence>
<dbReference type="SMART" id="SM00900">
    <property type="entry name" value="FMN_bind"/>
    <property type="match status" value="1"/>
</dbReference>
<comment type="similarity">
    <text evidence="16 17">Belongs to the NqrC family.</text>
</comment>
<dbReference type="Proteomes" id="UP000435357">
    <property type="component" value="Unassembled WGS sequence"/>
</dbReference>
<dbReference type="PANTHER" id="PTHR37838">
    <property type="entry name" value="NA(+)-TRANSLOCATING NADH-QUINONE REDUCTASE SUBUNIT C"/>
    <property type="match status" value="1"/>
</dbReference>
<evidence type="ECO:0000256" key="7">
    <source>
        <dbReference type="ARBA" id="ARBA00022692"/>
    </source>
</evidence>
<proteinExistence type="inferred from homology"/>
<keyword evidence="13 16" id="KW-0830">Ubiquinone</keyword>
<dbReference type="GO" id="GO:0005886">
    <property type="term" value="C:plasma membrane"/>
    <property type="evidence" value="ECO:0007669"/>
    <property type="project" value="UniProtKB-SubCell"/>
</dbReference>
<reference evidence="19 20" key="1">
    <citation type="submission" date="2019-09" db="EMBL/GenBank/DDBJ databases">
        <title>Genomes of Cryomorphaceae.</title>
        <authorList>
            <person name="Bowman J.P."/>
        </authorList>
    </citation>
    <scope>NUCLEOTIDE SEQUENCE [LARGE SCALE GENOMIC DNA]</scope>
    <source>
        <strain evidence="19 20">KCTC 52047</strain>
    </source>
</reference>
<feature type="transmembrane region" description="Helical" evidence="16">
    <location>
        <begin position="6"/>
        <end position="31"/>
    </location>
</feature>
<dbReference type="PIRSF" id="PIRSF009437">
    <property type="entry name" value="NQR-1_subunit_C"/>
    <property type="match status" value="1"/>
</dbReference>
<dbReference type="Pfam" id="PF04205">
    <property type="entry name" value="FMN_bind"/>
    <property type="match status" value="1"/>
</dbReference>
<keyword evidence="14 16" id="KW-0472">Membrane</keyword>
<evidence type="ECO:0000256" key="6">
    <source>
        <dbReference type="ARBA" id="ARBA00022643"/>
    </source>
</evidence>
<feature type="modified residue" description="FMN phosphoryl threonine" evidence="16">
    <location>
        <position position="211"/>
    </location>
</feature>
<keyword evidence="2 16" id="KW-1003">Cell membrane</keyword>
<comment type="caution">
    <text evidence="19">The sequence shown here is derived from an EMBL/GenBank/DDBJ whole genome shotgun (WGS) entry which is preliminary data.</text>
</comment>
<keyword evidence="6 16" id="KW-0288">FMN</keyword>
<keyword evidence="5 16" id="KW-0285">Flavoprotein</keyword>
<evidence type="ECO:0000256" key="9">
    <source>
        <dbReference type="ARBA" id="ARBA00022989"/>
    </source>
</evidence>
<evidence type="ECO:0000256" key="3">
    <source>
        <dbReference type="ARBA" id="ARBA00022519"/>
    </source>
</evidence>
<evidence type="ECO:0000256" key="16">
    <source>
        <dbReference type="HAMAP-Rule" id="MF_00427"/>
    </source>
</evidence>
<dbReference type="OrthoDB" id="9813828at2"/>
<comment type="function">
    <text evidence="16">NQR complex catalyzes the reduction of ubiquinone-1 to ubiquinol by two successive reactions, coupled with the transport of Na(+) ions from the cytoplasm to the periplasm. NqrA to NqrE are probably involved in the second step, the conversion of ubisemiquinone to ubiquinol.</text>
</comment>
<sequence length="237" mass="25988">MNKDSNVFTFGFAIAMVVVVGTVLAVAAMGLKDRQKANVQQEKMKNILSTIGAMKADGDRSKAKGLFDKHVVEQKVFNAEGEIMEDAPEAFKIDVRKEYKSLPQSKRHYPLYVCEKDGETYYVIPMVGTGLWGPIWGYIALEGDMETIYGTSFDHKGETPGLGAEISQSSFQEQFEGKTIFNQEGKFVSVGVLKSGAEGNKHAVDGITGGTITSKGVDEMIDRTIGTYVPYFKTKKA</sequence>
<keyword evidence="9 16" id="KW-1133">Transmembrane helix</keyword>
<evidence type="ECO:0000256" key="13">
    <source>
        <dbReference type="ARBA" id="ARBA00023075"/>
    </source>
</evidence>
<name>A0A6N6M9U5_9FLAO</name>
<dbReference type="AlphaFoldDB" id="A0A6N6M9U5"/>
<gene>
    <name evidence="16 19" type="primary">nqrC</name>
    <name evidence="19" type="ORF">F3059_04700</name>
</gene>
<feature type="domain" description="FMN-binding" evidence="18">
    <location>
        <begin position="130"/>
        <end position="228"/>
    </location>
</feature>
<keyword evidence="4 16" id="KW-0597">Phosphoprotein</keyword>
<dbReference type="InterPro" id="IPR010204">
    <property type="entry name" value="NqrC"/>
</dbReference>
<evidence type="ECO:0000313" key="19">
    <source>
        <dbReference type="EMBL" id="KAB1065299.1"/>
    </source>
</evidence>
<evidence type="ECO:0000256" key="5">
    <source>
        <dbReference type="ARBA" id="ARBA00022630"/>
    </source>
</evidence>
<evidence type="ECO:0000259" key="18">
    <source>
        <dbReference type="SMART" id="SM00900"/>
    </source>
</evidence>
<evidence type="ECO:0000256" key="1">
    <source>
        <dbReference type="ARBA" id="ARBA00022448"/>
    </source>
</evidence>
<dbReference type="NCBIfam" id="TIGR01938">
    <property type="entry name" value="nqrC"/>
    <property type="match status" value="1"/>
</dbReference>
<dbReference type="GO" id="GO:0006814">
    <property type="term" value="P:sodium ion transport"/>
    <property type="evidence" value="ECO:0007669"/>
    <property type="project" value="UniProtKB-UniRule"/>
</dbReference>
<comment type="catalytic activity">
    <reaction evidence="16 17">
        <text>a ubiquinone + n Na(+)(in) + NADH + H(+) = a ubiquinol + n Na(+)(out) + NAD(+)</text>
        <dbReference type="Rhea" id="RHEA:47748"/>
        <dbReference type="Rhea" id="RHEA-COMP:9565"/>
        <dbReference type="Rhea" id="RHEA-COMP:9566"/>
        <dbReference type="ChEBI" id="CHEBI:15378"/>
        <dbReference type="ChEBI" id="CHEBI:16389"/>
        <dbReference type="ChEBI" id="CHEBI:17976"/>
        <dbReference type="ChEBI" id="CHEBI:29101"/>
        <dbReference type="ChEBI" id="CHEBI:57540"/>
        <dbReference type="ChEBI" id="CHEBI:57945"/>
        <dbReference type="EC" id="7.2.1.1"/>
    </reaction>
</comment>
<keyword evidence="11 16" id="KW-0915">Sodium</keyword>
<evidence type="ECO:0000256" key="14">
    <source>
        <dbReference type="ARBA" id="ARBA00023136"/>
    </source>
</evidence>
<comment type="subcellular location">
    <subcellularLocation>
        <location evidence="16">Cell membrane</location>
        <topology evidence="16">Single-pass membrane protein</topology>
    </subcellularLocation>
</comment>
<keyword evidence="7 16" id="KW-0812">Transmembrane</keyword>
<dbReference type="HAMAP" id="MF_00427">
    <property type="entry name" value="NqrC"/>
    <property type="match status" value="1"/>
</dbReference>
<comment type="subunit">
    <text evidence="16 17">Composed of six subunits; NqrA, NqrB, NqrC, NqrD, NqrE and NqrF.</text>
</comment>
<evidence type="ECO:0000256" key="15">
    <source>
        <dbReference type="ARBA" id="ARBA00023201"/>
    </source>
</evidence>
<dbReference type="EMBL" id="WACR01000003">
    <property type="protein sequence ID" value="KAB1065299.1"/>
    <property type="molecule type" value="Genomic_DNA"/>
</dbReference>
<keyword evidence="8 16" id="KW-1278">Translocase</keyword>
<evidence type="ECO:0000256" key="10">
    <source>
        <dbReference type="ARBA" id="ARBA00023027"/>
    </source>
</evidence>
<evidence type="ECO:0000256" key="17">
    <source>
        <dbReference type="PIRNR" id="PIRNR009437"/>
    </source>
</evidence>
<accession>A0A6N6M9U5</accession>
<keyword evidence="12 16" id="KW-0406">Ion transport</keyword>
<dbReference type="PANTHER" id="PTHR37838:SF1">
    <property type="entry name" value="NA(+)-TRANSLOCATING NADH-QUINONE REDUCTASE SUBUNIT C"/>
    <property type="match status" value="1"/>
</dbReference>
<keyword evidence="3" id="KW-0997">Cell inner membrane</keyword>
<comment type="cofactor">
    <cofactor evidence="16 17">
        <name>FMN</name>
        <dbReference type="ChEBI" id="CHEBI:58210"/>
    </cofactor>
</comment>
<dbReference type="GO" id="GO:0016655">
    <property type="term" value="F:oxidoreductase activity, acting on NAD(P)H, quinone or similar compound as acceptor"/>
    <property type="evidence" value="ECO:0007669"/>
    <property type="project" value="UniProtKB-UniRule"/>
</dbReference>
<organism evidence="19 20">
    <name type="scientific">Salibacter halophilus</name>
    <dbReference type="NCBI Taxonomy" id="1803916"/>
    <lineage>
        <taxon>Bacteria</taxon>
        <taxon>Pseudomonadati</taxon>
        <taxon>Bacteroidota</taxon>
        <taxon>Flavobacteriia</taxon>
        <taxon>Flavobacteriales</taxon>
        <taxon>Salibacteraceae</taxon>
        <taxon>Salibacter</taxon>
    </lineage>
</organism>